<dbReference type="AlphaFoldDB" id="A0AA97FBU6"/>
<reference evidence="2 3" key="1">
    <citation type="submission" date="2019-09" db="EMBL/GenBank/DDBJ databases">
        <title>The complete genome of Methanoplanus sp. FWC-SCC4.</title>
        <authorList>
            <person name="Chen S.-C."/>
            <person name="Zhou Y.-Z."/>
            <person name="Lai M.-C."/>
        </authorList>
    </citation>
    <scope>NUCLEOTIDE SEQUENCE [LARGE SCALE GENOMIC DNA]</scope>
    <source>
        <strain evidence="2 3">FWC-SCC4</strain>
    </source>
</reference>
<evidence type="ECO:0000313" key="3">
    <source>
        <dbReference type="Proteomes" id="UP001301797"/>
    </source>
</evidence>
<feature type="domain" description="Nitrogenase/oxidoreductase component 1" evidence="1">
    <location>
        <begin position="12"/>
        <end position="374"/>
    </location>
</feature>
<gene>
    <name evidence="2" type="ORF">F1737_01105</name>
</gene>
<dbReference type="InterPro" id="IPR000510">
    <property type="entry name" value="Nase/OxRdtase_comp1"/>
</dbReference>
<dbReference type="Pfam" id="PF00148">
    <property type="entry name" value="Oxidored_nitro"/>
    <property type="match status" value="1"/>
</dbReference>
<protein>
    <submittedName>
        <fullName evidence="2">Oxalate:formate antiporter</fullName>
    </submittedName>
</protein>
<dbReference type="GO" id="GO:0016491">
    <property type="term" value="F:oxidoreductase activity"/>
    <property type="evidence" value="ECO:0007669"/>
    <property type="project" value="InterPro"/>
</dbReference>
<dbReference type="RefSeq" id="WP_317136948.1">
    <property type="nucleotide sequence ID" value="NZ_CP043875.1"/>
</dbReference>
<dbReference type="SUPFAM" id="SSF53807">
    <property type="entry name" value="Helical backbone' metal receptor"/>
    <property type="match status" value="1"/>
</dbReference>
<dbReference type="GeneID" id="85228725"/>
<dbReference type="Proteomes" id="UP001301797">
    <property type="component" value="Chromosome"/>
</dbReference>
<dbReference type="PANTHER" id="PTHR42956:SF1">
    <property type="entry name" value="NITROGENASE IRON-MOLYBDENUM COFACTOR BIOSYNTHESIS PROTEIN NIFE"/>
    <property type="match status" value="1"/>
</dbReference>
<dbReference type="PANTHER" id="PTHR42956">
    <property type="entry name" value="NITROGENASE IRON-MOLYBDENUM COFACTOR BIOSYNTHESIS PROTEIN NIFE"/>
    <property type="match status" value="1"/>
</dbReference>
<evidence type="ECO:0000313" key="2">
    <source>
        <dbReference type="EMBL" id="WOF15378.1"/>
    </source>
</evidence>
<evidence type="ECO:0000259" key="1">
    <source>
        <dbReference type="Pfam" id="PF00148"/>
    </source>
</evidence>
<dbReference type="Gene3D" id="3.40.50.1980">
    <property type="entry name" value="Nitrogenase molybdenum iron protein domain"/>
    <property type="match status" value="2"/>
</dbReference>
<name>A0AA97FBU6_9EURY</name>
<dbReference type="InterPro" id="IPR049939">
    <property type="entry name" value="NifE-like"/>
</dbReference>
<proteinExistence type="predicted"/>
<organism evidence="2 3">
    <name type="scientific">Methanochimaera problematica</name>
    <dbReference type="NCBI Taxonomy" id="2609417"/>
    <lineage>
        <taxon>Archaea</taxon>
        <taxon>Methanobacteriati</taxon>
        <taxon>Methanobacteriota</taxon>
        <taxon>Stenosarchaea group</taxon>
        <taxon>Methanomicrobia</taxon>
        <taxon>Methanomicrobiales</taxon>
        <taxon>Methanomicrobiaceae</taxon>
        <taxon>Methanochimaera</taxon>
    </lineage>
</organism>
<dbReference type="KEGG" id="mefw:F1737_01105"/>
<keyword evidence="3" id="KW-1185">Reference proteome</keyword>
<sequence length="378" mass="41477">MSKPCINPVWPCAMTGAASALAGLTDVGVVIHGSSGCYFYADMAVPDSLHSTFLIQDEVIFGAEDRLLEVVDSLSCMYSKIAVINTCVPSVMGEDISGILSDFDVIAIDPAGFSGDFDSGRDYALSKLDIKTDHGREGINIDGICSLDPFHRGNLIEAKRLLDLCKIPVAATFCRDTLESVRNPSPYSVSVNPDYSHQKYHNSDDLNLSILGIDNVTDSFSKISELFPDKDAGKIFEEAEEADEVITKAGSKYLRKSDPPDVMIFGTESYVEFAAEHLKNTFDANIIFAGVRNGEPENTDFPSKKITDMQETKERILNERPDLIIGSSFEYAVSPDIPFVEMTFPIRHKVMLHNRPFAGIEGALSFTESVINSLNKKS</sequence>
<accession>A0AA97FBU6</accession>
<dbReference type="EMBL" id="CP043875">
    <property type="protein sequence ID" value="WOF15378.1"/>
    <property type="molecule type" value="Genomic_DNA"/>
</dbReference>